<keyword evidence="7" id="KW-0444">Lipid biosynthesis</keyword>
<evidence type="ECO:0000313" key="20">
    <source>
        <dbReference type="Proteomes" id="UP000572377"/>
    </source>
</evidence>
<evidence type="ECO:0000256" key="12">
    <source>
        <dbReference type="ARBA" id="ARBA00023136"/>
    </source>
</evidence>
<name>A0A849KW21_9RHOB</name>
<organism evidence="19 20">
    <name type="scientific">Halovulum dunhuangense</name>
    <dbReference type="NCBI Taxonomy" id="1505036"/>
    <lineage>
        <taxon>Bacteria</taxon>
        <taxon>Pseudomonadati</taxon>
        <taxon>Pseudomonadota</taxon>
        <taxon>Alphaproteobacteria</taxon>
        <taxon>Rhodobacterales</taxon>
        <taxon>Paracoccaceae</taxon>
        <taxon>Halovulum</taxon>
    </lineage>
</organism>
<evidence type="ECO:0000256" key="6">
    <source>
        <dbReference type="ARBA" id="ARBA00014944"/>
    </source>
</evidence>
<dbReference type="InterPro" id="IPR043130">
    <property type="entry name" value="CDP-OH_PTrfase_TM_dom"/>
</dbReference>
<comment type="similarity">
    <text evidence="4 17">Belongs to the CDP-alcohol phosphatidyltransferase class-I family.</text>
</comment>
<dbReference type="InterPro" id="IPR050324">
    <property type="entry name" value="CDP-alcohol_PTase-I"/>
</dbReference>
<keyword evidence="13" id="KW-0594">Phospholipid biosynthesis</keyword>
<evidence type="ECO:0000256" key="11">
    <source>
        <dbReference type="ARBA" id="ARBA00023098"/>
    </source>
</evidence>
<dbReference type="PROSITE" id="PS00379">
    <property type="entry name" value="CDP_ALCOHOL_P_TRANSF"/>
    <property type="match status" value="1"/>
</dbReference>
<dbReference type="EC" id="2.7.8.5" evidence="5 16"/>
<comment type="pathway">
    <text evidence="2">Phospholipid metabolism; phosphatidylglycerol biosynthesis; phosphatidylglycerol from CDP-diacylglycerol: step 1/2.</text>
</comment>
<evidence type="ECO:0000256" key="16">
    <source>
        <dbReference type="NCBIfam" id="TIGR00560"/>
    </source>
</evidence>
<dbReference type="PIRSF" id="PIRSF000847">
    <property type="entry name" value="Phos_ph_gly_syn"/>
    <property type="match status" value="1"/>
</dbReference>
<reference evidence="19 20" key="1">
    <citation type="submission" date="2020-05" db="EMBL/GenBank/DDBJ databases">
        <title>Gimesia benthica sp. nov., a novel planctomycete isolated from a deep-sea water sample of the Northwest Indian Ocean.</title>
        <authorList>
            <person name="Wang J."/>
            <person name="Ruan C."/>
            <person name="Song L."/>
            <person name="Zhu Y."/>
            <person name="Li A."/>
            <person name="Zheng X."/>
            <person name="Wang L."/>
            <person name="Lu Z."/>
            <person name="Huang Y."/>
            <person name="Du W."/>
            <person name="Zhou Y."/>
            <person name="Huang L."/>
            <person name="Dai X."/>
        </authorList>
    </citation>
    <scope>NUCLEOTIDE SEQUENCE [LARGE SCALE GENOMIC DNA]</scope>
    <source>
        <strain evidence="19 20">YYQ-30</strain>
    </source>
</reference>
<dbReference type="InterPro" id="IPR048254">
    <property type="entry name" value="CDP_ALCOHOL_P_TRANSF_CS"/>
</dbReference>
<dbReference type="Gene3D" id="1.20.120.1760">
    <property type="match status" value="1"/>
</dbReference>
<keyword evidence="12 18" id="KW-0472">Membrane</keyword>
<comment type="subcellular location">
    <subcellularLocation>
        <location evidence="1">Membrane</location>
        <topology evidence="1">Multi-pass membrane protein</topology>
    </subcellularLocation>
</comment>
<evidence type="ECO:0000256" key="10">
    <source>
        <dbReference type="ARBA" id="ARBA00022989"/>
    </source>
</evidence>
<dbReference type="Pfam" id="PF01066">
    <property type="entry name" value="CDP-OH_P_transf"/>
    <property type="match status" value="1"/>
</dbReference>
<feature type="transmembrane region" description="Helical" evidence="18">
    <location>
        <begin position="74"/>
        <end position="102"/>
    </location>
</feature>
<keyword evidence="10 18" id="KW-1133">Transmembrane helix</keyword>
<keyword evidence="14" id="KW-1208">Phospholipid metabolism</keyword>
<evidence type="ECO:0000256" key="7">
    <source>
        <dbReference type="ARBA" id="ARBA00022516"/>
    </source>
</evidence>
<accession>A0A849KW21</accession>
<protein>
    <recommendedName>
        <fullName evidence="6 16">CDP-diacylglycerol--glycerol-3-phosphate 3-phosphatidyltransferase</fullName>
        <ecNumber evidence="5 16">2.7.8.5</ecNumber>
    </recommendedName>
</protein>
<evidence type="ECO:0000256" key="5">
    <source>
        <dbReference type="ARBA" id="ARBA00013170"/>
    </source>
</evidence>
<evidence type="ECO:0000256" key="3">
    <source>
        <dbReference type="ARBA" id="ARBA00005189"/>
    </source>
</evidence>
<feature type="transmembrane region" description="Helical" evidence="18">
    <location>
        <begin position="135"/>
        <end position="158"/>
    </location>
</feature>
<gene>
    <name evidence="19" type="primary">pgsA</name>
    <name evidence="19" type="ORF">HMH01_04360</name>
</gene>
<sequence length="222" mass="24329">MRWTIPNILTVGRLVAAPAFALVFVLVPRPLADLVALLLFIGAALTDYLDGWLARRWGQVSNFGRMLDPIADKAMVVIALAVVMGLSGMNTLVLIPATVILFREVFVSGLREFLGAQAGLLKVTRLAKWKTTVQMFALPALLVTLMLQAQIEAIYYAMEPARFEAILAGQGTDPLGLRLLSFLYDVMHVAGLVLLWLAALLTAVTGLDYFVKSLPYLREAKE</sequence>
<comment type="pathway">
    <text evidence="3">Lipid metabolism.</text>
</comment>
<comment type="caution">
    <text evidence="19">The sequence shown here is derived from an EMBL/GenBank/DDBJ whole genome shotgun (WGS) entry which is preliminary data.</text>
</comment>
<evidence type="ECO:0000256" key="15">
    <source>
        <dbReference type="ARBA" id="ARBA00048586"/>
    </source>
</evidence>
<dbReference type="PANTHER" id="PTHR14269:SF62">
    <property type="entry name" value="CDP-DIACYLGLYCEROL--GLYCEROL-3-PHOSPHATE 3-PHOSPHATIDYLTRANSFERASE 1, CHLOROPLASTIC"/>
    <property type="match status" value="1"/>
</dbReference>
<feature type="transmembrane region" description="Helical" evidence="18">
    <location>
        <begin position="34"/>
        <end position="54"/>
    </location>
</feature>
<comment type="catalytic activity">
    <reaction evidence="15">
        <text>a CDP-1,2-diacyl-sn-glycerol + sn-glycerol 3-phosphate = a 1,2-diacyl-sn-glycero-3-phospho-(1'-sn-glycero-3'-phosphate) + CMP + H(+)</text>
        <dbReference type="Rhea" id="RHEA:12593"/>
        <dbReference type="ChEBI" id="CHEBI:15378"/>
        <dbReference type="ChEBI" id="CHEBI:57597"/>
        <dbReference type="ChEBI" id="CHEBI:58332"/>
        <dbReference type="ChEBI" id="CHEBI:60110"/>
        <dbReference type="ChEBI" id="CHEBI:60377"/>
        <dbReference type="EC" id="2.7.8.5"/>
    </reaction>
</comment>
<dbReference type="EMBL" id="JABFBC010000001">
    <property type="protein sequence ID" value="NNU79668.1"/>
    <property type="molecule type" value="Genomic_DNA"/>
</dbReference>
<feature type="transmembrane region" description="Helical" evidence="18">
    <location>
        <begin position="186"/>
        <end position="211"/>
    </location>
</feature>
<keyword evidence="11" id="KW-0443">Lipid metabolism</keyword>
<dbReference type="AlphaFoldDB" id="A0A849KW21"/>
<dbReference type="InterPro" id="IPR004570">
    <property type="entry name" value="Phosphatidylglycerol_P_synth"/>
</dbReference>
<evidence type="ECO:0000256" key="4">
    <source>
        <dbReference type="ARBA" id="ARBA00010441"/>
    </source>
</evidence>
<evidence type="ECO:0000256" key="17">
    <source>
        <dbReference type="RuleBase" id="RU003750"/>
    </source>
</evidence>
<dbReference type="GO" id="GO:0016020">
    <property type="term" value="C:membrane"/>
    <property type="evidence" value="ECO:0007669"/>
    <property type="project" value="UniProtKB-SubCell"/>
</dbReference>
<evidence type="ECO:0000256" key="1">
    <source>
        <dbReference type="ARBA" id="ARBA00004141"/>
    </source>
</evidence>
<dbReference type="RefSeq" id="WP_171322826.1">
    <property type="nucleotide sequence ID" value="NZ_JABFBC010000001.1"/>
</dbReference>
<dbReference type="PANTHER" id="PTHR14269">
    <property type="entry name" value="CDP-DIACYLGLYCEROL--GLYCEROL-3-PHOSPHATE 3-PHOSPHATIDYLTRANSFERASE-RELATED"/>
    <property type="match status" value="1"/>
</dbReference>
<keyword evidence="20" id="KW-1185">Reference proteome</keyword>
<dbReference type="Proteomes" id="UP000572377">
    <property type="component" value="Unassembled WGS sequence"/>
</dbReference>
<evidence type="ECO:0000256" key="14">
    <source>
        <dbReference type="ARBA" id="ARBA00023264"/>
    </source>
</evidence>
<evidence type="ECO:0000256" key="9">
    <source>
        <dbReference type="ARBA" id="ARBA00022692"/>
    </source>
</evidence>
<evidence type="ECO:0000256" key="8">
    <source>
        <dbReference type="ARBA" id="ARBA00022679"/>
    </source>
</evidence>
<evidence type="ECO:0000256" key="18">
    <source>
        <dbReference type="SAM" id="Phobius"/>
    </source>
</evidence>
<dbReference type="GO" id="GO:0008444">
    <property type="term" value="F:CDP-diacylglycerol-glycerol-3-phosphate 3-phosphatidyltransferase activity"/>
    <property type="evidence" value="ECO:0007669"/>
    <property type="project" value="UniProtKB-UniRule"/>
</dbReference>
<evidence type="ECO:0000256" key="2">
    <source>
        <dbReference type="ARBA" id="ARBA00005042"/>
    </source>
</evidence>
<keyword evidence="9 18" id="KW-0812">Transmembrane</keyword>
<dbReference type="InterPro" id="IPR000462">
    <property type="entry name" value="CDP-OH_P_trans"/>
</dbReference>
<evidence type="ECO:0000256" key="13">
    <source>
        <dbReference type="ARBA" id="ARBA00023209"/>
    </source>
</evidence>
<evidence type="ECO:0000313" key="19">
    <source>
        <dbReference type="EMBL" id="NNU79668.1"/>
    </source>
</evidence>
<feature type="transmembrane region" description="Helical" evidence="18">
    <location>
        <begin position="6"/>
        <end position="27"/>
    </location>
</feature>
<proteinExistence type="inferred from homology"/>
<dbReference type="GO" id="GO:0046474">
    <property type="term" value="P:glycerophospholipid biosynthetic process"/>
    <property type="evidence" value="ECO:0007669"/>
    <property type="project" value="TreeGrafter"/>
</dbReference>
<keyword evidence="8 17" id="KW-0808">Transferase</keyword>
<dbReference type="NCBIfam" id="TIGR00560">
    <property type="entry name" value="pgsA"/>
    <property type="match status" value="1"/>
</dbReference>